<protein>
    <submittedName>
        <fullName evidence="2">Uncharacterized protein</fullName>
    </submittedName>
</protein>
<dbReference type="AlphaFoldDB" id="A0A3Q7IVL6"/>
<dbReference type="EnsemblPlants" id="Solyc11g028275.1.1">
    <property type="protein sequence ID" value="Solyc11g028275.1.1"/>
    <property type="gene ID" value="Solyc11g028275.1"/>
</dbReference>
<organism evidence="2">
    <name type="scientific">Solanum lycopersicum</name>
    <name type="common">Tomato</name>
    <name type="synonym">Lycopersicon esculentum</name>
    <dbReference type="NCBI Taxonomy" id="4081"/>
    <lineage>
        <taxon>Eukaryota</taxon>
        <taxon>Viridiplantae</taxon>
        <taxon>Streptophyta</taxon>
        <taxon>Embryophyta</taxon>
        <taxon>Tracheophyta</taxon>
        <taxon>Spermatophyta</taxon>
        <taxon>Magnoliopsida</taxon>
        <taxon>eudicotyledons</taxon>
        <taxon>Gunneridae</taxon>
        <taxon>Pentapetalae</taxon>
        <taxon>asterids</taxon>
        <taxon>lamiids</taxon>
        <taxon>Solanales</taxon>
        <taxon>Solanaceae</taxon>
        <taxon>Solanoideae</taxon>
        <taxon>Solaneae</taxon>
        <taxon>Solanum</taxon>
        <taxon>Solanum subgen. Lycopersicon</taxon>
    </lineage>
</organism>
<evidence type="ECO:0000313" key="2">
    <source>
        <dbReference type="EnsemblPlants" id="Solyc11g028275.1.1"/>
    </source>
</evidence>
<sequence length="437" mass="50102">MPEHLTNDLRNLADNKNPNLDKTDIVNLGDDESVRENPRLSTDIVSHRFPINSEYCPVKQKTRKFKPDLSLRIMKEVMKQIELKRTIHIQTAKRVIHIQMLRRPLYSNAERAIHIQTAERAIYIQMPRRPCIFKLAIIFKSQEGHSYSNCREGHSYSNAKKAIVFKCREGHSYSTAERAMHTQTAEKAIHIKLPREPLIFKLPRGPFIFKCQEGHCIQDAERAIHIQIAERIIHIQTAEKAIHIKLLRGPSYSKAKRAIISKCREGHSYSNCREGHSYSNSKNAIRAIHIQTAERAIHIHTAEKAIHIQTAEKAIHTKLPRGPSYSKAKRAIILKSQETRNQRRTQQSTLQARHTPSSSSFPQTRMVLAPNGATKNHCSQAHCRLEFAAPRKSLVEVKILFENGPSETVYSNYTAGLEELAVRVPNLLEPWTEHMYA</sequence>
<feature type="region of interest" description="Disordered" evidence="1">
    <location>
        <begin position="337"/>
        <end position="364"/>
    </location>
</feature>
<dbReference type="Gramene" id="Solyc11g028275.1.1">
    <property type="protein sequence ID" value="Solyc11g028275.1.1"/>
    <property type="gene ID" value="Solyc11g028275.1"/>
</dbReference>
<name>A0A3Q7IVL6_SOLLC</name>
<dbReference type="STRING" id="4081.A0A3Q7IVL6"/>
<feature type="compositionally biased region" description="Polar residues" evidence="1">
    <location>
        <begin position="344"/>
        <end position="363"/>
    </location>
</feature>
<dbReference type="InParanoid" id="A0A3Q7IVL6"/>
<dbReference type="PaxDb" id="4081-Solyc11g028300.1.1"/>
<evidence type="ECO:0000256" key="1">
    <source>
        <dbReference type="SAM" id="MobiDB-lite"/>
    </source>
</evidence>
<accession>A0A3Q7IVL6</accession>
<reference evidence="2" key="2">
    <citation type="submission" date="2019-01" db="UniProtKB">
        <authorList>
            <consortium name="EnsemblPlants"/>
        </authorList>
    </citation>
    <scope>IDENTIFICATION</scope>
    <source>
        <strain evidence="2">cv. Heinz 1706</strain>
    </source>
</reference>
<keyword evidence="3" id="KW-1185">Reference proteome</keyword>
<proteinExistence type="predicted"/>
<evidence type="ECO:0000313" key="3">
    <source>
        <dbReference type="Proteomes" id="UP000004994"/>
    </source>
</evidence>
<reference evidence="2" key="1">
    <citation type="journal article" date="2012" name="Nature">
        <title>The tomato genome sequence provides insights into fleshy fruit evolution.</title>
        <authorList>
            <consortium name="Tomato Genome Consortium"/>
        </authorList>
    </citation>
    <scope>NUCLEOTIDE SEQUENCE [LARGE SCALE GENOMIC DNA]</scope>
    <source>
        <strain evidence="2">cv. Heinz 1706</strain>
    </source>
</reference>
<dbReference type="Proteomes" id="UP000004994">
    <property type="component" value="Chromosome 11"/>
</dbReference>